<evidence type="ECO:0000313" key="2">
    <source>
        <dbReference type="EMBL" id="MED6209897.1"/>
    </source>
</evidence>
<dbReference type="Proteomes" id="UP001341840">
    <property type="component" value="Unassembled WGS sequence"/>
</dbReference>
<organism evidence="2 3">
    <name type="scientific">Stylosanthes scabra</name>
    <dbReference type="NCBI Taxonomy" id="79078"/>
    <lineage>
        <taxon>Eukaryota</taxon>
        <taxon>Viridiplantae</taxon>
        <taxon>Streptophyta</taxon>
        <taxon>Embryophyta</taxon>
        <taxon>Tracheophyta</taxon>
        <taxon>Spermatophyta</taxon>
        <taxon>Magnoliopsida</taxon>
        <taxon>eudicotyledons</taxon>
        <taxon>Gunneridae</taxon>
        <taxon>Pentapetalae</taxon>
        <taxon>rosids</taxon>
        <taxon>fabids</taxon>
        <taxon>Fabales</taxon>
        <taxon>Fabaceae</taxon>
        <taxon>Papilionoideae</taxon>
        <taxon>50 kb inversion clade</taxon>
        <taxon>dalbergioids sensu lato</taxon>
        <taxon>Dalbergieae</taxon>
        <taxon>Pterocarpus clade</taxon>
        <taxon>Stylosanthes</taxon>
    </lineage>
</organism>
<protein>
    <submittedName>
        <fullName evidence="2">Uncharacterized protein</fullName>
    </submittedName>
</protein>
<comment type="caution">
    <text evidence="2">The sequence shown here is derived from an EMBL/GenBank/DDBJ whole genome shotgun (WGS) entry which is preliminary data.</text>
</comment>
<gene>
    <name evidence="2" type="ORF">PIB30_059108</name>
</gene>
<sequence>MEKASTSDHEIKSCSQFLEDTAAGKELEEEGWGPWLRADQVGNSKDKGDQEEVQSSRRVIAIQKTPHKDKGGLADSSSKCGERSNENFLPSPKLKEGLFSFGSFDDSLNKGTKRRQSLKQLARKGGGFKQVVGVKRSSGGSGENSVLKKCCQSENEQPEEGQGVTS</sequence>
<name>A0ABU6YHM0_9FABA</name>
<evidence type="ECO:0000313" key="3">
    <source>
        <dbReference type="Proteomes" id="UP001341840"/>
    </source>
</evidence>
<evidence type="ECO:0000256" key="1">
    <source>
        <dbReference type="SAM" id="MobiDB-lite"/>
    </source>
</evidence>
<reference evidence="2 3" key="1">
    <citation type="journal article" date="2023" name="Plants (Basel)">
        <title>Bridging the Gap: Combining Genomics and Transcriptomics Approaches to Understand Stylosanthes scabra, an Orphan Legume from the Brazilian Caatinga.</title>
        <authorList>
            <person name="Ferreira-Neto J.R.C."/>
            <person name="da Silva M.D."/>
            <person name="Binneck E."/>
            <person name="de Melo N.F."/>
            <person name="da Silva R.H."/>
            <person name="de Melo A.L.T.M."/>
            <person name="Pandolfi V."/>
            <person name="Bustamante F.O."/>
            <person name="Brasileiro-Vidal A.C."/>
            <person name="Benko-Iseppon A.M."/>
        </authorList>
    </citation>
    <scope>NUCLEOTIDE SEQUENCE [LARGE SCALE GENOMIC DNA]</scope>
    <source>
        <tissue evidence="2">Leaves</tissue>
    </source>
</reference>
<feature type="region of interest" description="Disordered" evidence="1">
    <location>
        <begin position="121"/>
        <end position="166"/>
    </location>
</feature>
<dbReference type="EMBL" id="JASCZI010242160">
    <property type="protein sequence ID" value="MED6209897.1"/>
    <property type="molecule type" value="Genomic_DNA"/>
</dbReference>
<feature type="region of interest" description="Disordered" evidence="1">
    <location>
        <begin position="23"/>
        <end position="92"/>
    </location>
</feature>
<keyword evidence="3" id="KW-1185">Reference proteome</keyword>
<proteinExistence type="predicted"/>
<feature type="compositionally biased region" description="Low complexity" evidence="1">
    <location>
        <begin position="129"/>
        <end position="138"/>
    </location>
</feature>
<accession>A0ABU6YHM0</accession>